<feature type="domain" description="NADPH-dependent FMN reductase-like" evidence="4">
    <location>
        <begin position="6"/>
        <end position="155"/>
    </location>
</feature>
<organism evidence="5">
    <name type="scientific">metagenome</name>
    <dbReference type="NCBI Taxonomy" id="256318"/>
    <lineage>
        <taxon>unclassified sequences</taxon>
        <taxon>metagenomes</taxon>
    </lineage>
</organism>
<reference evidence="5" key="1">
    <citation type="submission" date="2015-08" db="EMBL/GenBank/DDBJ databases">
        <authorList>
            <person name="Babu N.S."/>
            <person name="Beckwith C.J."/>
            <person name="Beseler K.G."/>
            <person name="Brison A."/>
            <person name="Carone J.V."/>
            <person name="Caskin T.P."/>
            <person name="Diamond M."/>
            <person name="Durham M.E."/>
            <person name="Foxe J.M."/>
            <person name="Go M."/>
            <person name="Henderson B.A."/>
            <person name="Jones I.B."/>
            <person name="McGettigan J.A."/>
            <person name="Micheletti S.J."/>
            <person name="Nasrallah M.E."/>
            <person name="Ortiz D."/>
            <person name="Piller C.R."/>
            <person name="Privatt S.R."/>
            <person name="Schneider S.L."/>
            <person name="Sharp S."/>
            <person name="Smith T.C."/>
            <person name="Stanton J.D."/>
            <person name="Ullery H.E."/>
            <person name="Wilson R.J."/>
            <person name="Serrano M.G."/>
            <person name="Buck G."/>
            <person name="Lee V."/>
            <person name="Wang Y."/>
            <person name="Carvalho R."/>
            <person name="Voegtly L."/>
            <person name="Shi R."/>
            <person name="Duckworth R."/>
            <person name="Johnson A."/>
            <person name="Loviza R."/>
            <person name="Walstead R."/>
            <person name="Shah Z."/>
            <person name="Kiflezghi M."/>
            <person name="Wade K."/>
            <person name="Ball S.L."/>
            <person name="Bradley K.W."/>
            <person name="Asai D.J."/>
            <person name="Bowman C.A."/>
            <person name="Russell D.A."/>
            <person name="Pope W.H."/>
            <person name="Jacobs-Sera D."/>
            <person name="Hendrix R.W."/>
            <person name="Hatfull G.F."/>
        </authorList>
    </citation>
    <scope>NUCLEOTIDE SEQUENCE</scope>
</reference>
<dbReference type="PANTHER" id="PTHR43408:SF2">
    <property type="entry name" value="FMN REDUCTASE (NADPH)"/>
    <property type="match status" value="1"/>
</dbReference>
<evidence type="ECO:0000256" key="2">
    <source>
        <dbReference type="ARBA" id="ARBA00022643"/>
    </source>
</evidence>
<sequence length="205" mass="21305">MTTRTIAVVTAGLSDPSSTSLLGSRLAEATSAALRERGDDVLVEVFDLRPLAHQLADNLLTGFAAADLARAQATIAGADAVIAVTPVFSASYSGLFKTFFDVLEADALAGVPVLMAATAGTARHSLVLEHALRPLFSYLHAITVPTGVFAASEDWGDVTSGALADRVDRAAGELAGLVVGRPVRRAPDAFEQVEDFEDLLRGLGS</sequence>
<dbReference type="NCBIfam" id="TIGR04037">
    <property type="entry name" value="LLM_duo_CE1759"/>
    <property type="match status" value="1"/>
</dbReference>
<dbReference type="InterPro" id="IPR029039">
    <property type="entry name" value="Flavoprotein-like_sf"/>
</dbReference>
<evidence type="ECO:0000256" key="3">
    <source>
        <dbReference type="ARBA" id="ARBA00023002"/>
    </source>
</evidence>
<name>A0A2P2C0W2_9ZZZZ</name>
<evidence type="ECO:0000313" key="5">
    <source>
        <dbReference type="EMBL" id="CUR55624.1"/>
    </source>
</evidence>
<dbReference type="SUPFAM" id="SSF52218">
    <property type="entry name" value="Flavoproteins"/>
    <property type="match status" value="1"/>
</dbReference>
<dbReference type="GO" id="GO:0016491">
    <property type="term" value="F:oxidoreductase activity"/>
    <property type="evidence" value="ECO:0007669"/>
    <property type="project" value="UniProtKB-KW"/>
</dbReference>
<evidence type="ECO:0000259" key="4">
    <source>
        <dbReference type="Pfam" id="PF03358"/>
    </source>
</evidence>
<dbReference type="InterPro" id="IPR005025">
    <property type="entry name" value="FMN_Rdtase-like_dom"/>
</dbReference>
<dbReference type="PANTHER" id="PTHR43408">
    <property type="entry name" value="FMN REDUCTASE (NADPH)"/>
    <property type="match status" value="1"/>
</dbReference>
<dbReference type="EMBL" id="CZKA01000022">
    <property type="protein sequence ID" value="CUR55624.1"/>
    <property type="molecule type" value="Genomic_DNA"/>
</dbReference>
<dbReference type="InterPro" id="IPR023932">
    <property type="entry name" value="CE1759_FMN_reduct"/>
</dbReference>
<keyword evidence="3" id="KW-0560">Oxidoreductase</keyword>
<protein>
    <submittedName>
        <fullName evidence="5">NADPH-dependent FMN reductase</fullName>
    </submittedName>
</protein>
<dbReference type="Gene3D" id="3.40.50.360">
    <property type="match status" value="1"/>
</dbReference>
<keyword evidence="1" id="KW-0285">Flavoprotein</keyword>
<proteinExistence type="predicted"/>
<dbReference type="AlphaFoldDB" id="A0A2P2C0W2"/>
<keyword evidence="2" id="KW-0288">FMN</keyword>
<evidence type="ECO:0000256" key="1">
    <source>
        <dbReference type="ARBA" id="ARBA00022630"/>
    </source>
</evidence>
<dbReference type="InterPro" id="IPR051814">
    <property type="entry name" value="NAD(P)H-dep_FMN_reductase"/>
</dbReference>
<dbReference type="Pfam" id="PF03358">
    <property type="entry name" value="FMN_red"/>
    <property type="match status" value="1"/>
</dbReference>
<gene>
    <name evidence="5" type="ORF">NOCA2290011</name>
</gene>
<accession>A0A2P2C0W2</accession>